<dbReference type="STRING" id="341036.SAMN05660649_03732"/>
<evidence type="ECO:0000256" key="4">
    <source>
        <dbReference type="ARBA" id="ARBA00022475"/>
    </source>
</evidence>
<dbReference type="GO" id="GO:0043190">
    <property type="term" value="C:ATP-binding cassette (ABC) transporter complex"/>
    <property type="evidence" value="ECO:0007669"/>
    <property type="project" value="InterPro"/>
</dbReference>
<reference evidence="12" key="1">
    <citation type="submission" date="2016-10" db="EMBL/GenBank/DDBJ databases">
        <authorList>
            <person name="Varghese N."/>
            <person name="Submissions S."/>
        </authorList>
    </citation>
    <scope>NUCLEOTIDE SEQUENCE [LARGE SCALE GENOMIC DNA]</scope>
    <source>
        <strain evidence="12">DSM 17038</strain>
    </source>
</reference>
<evidence type="ECO:0000256" key="7">
    <source>
        <dbReference type="ARBA" id="ARBA00022989"/>
    </source>
</evidence>
<feature type="transmembrane region" description="Helical" evidence="9">
    <location>
        <begin position="26"/>
        <end position="49"/>
    </location>
</feature>
<dbReference type="Proteomes" id="UP000199337">
    <property type="component" value="Unassembled WGS sequence"/>
</dbReference>
<evidence type="ECO:0000256" key="1">
    <source>
        <dbReference type="ARBA" id="ARBA00004429"/>
    </source>
</evidence>
<evidence type="ECO:0000256" key="2">
    <source>
        <dbReference type="ARBA" id="ARBA00007783"/>
    </source>
</evidence>
<keyword evidence="4 9" id="KW-1003">Cell membrane</keyword>
<feature type="transmembrane region" description="Helical" evidence="9">
    <location>
        <begin position="107"/>
        <end position="126"/>
    </location>
</feature>
<evidence type="ECO:0000259" key="10">
    <source>
        <dbReference type="PROSITE" id="PS51012"/>
    </source>
</evidence>
<keyword evidence="8 9" id="KW-0472">Membrane</keyword>
<evidence type="ECO:0000256" key="9">
    <source>
        <dbReference type="RuleBase" id="RU361157"/>
    </source>
</evidence>
<feature type="domain" description="ABC transmembrane type-2" evidence="10">
    <location>
        <begin position="28"/>
        <end position="246"/>
    </location>
</feature>
<feature type="transmembrane region" description="Helical" evidence="9">
    <location>
        <begin position="193"/>
        <end position="210"/>
    </location>
</feature>
<comment type="similarity">
    <text evidence="2 9">Belongs to the ABC-2 integral membrane protein family.</text>
</comment>
<dbReference type="PRINTS" id="PR00164">
    <property type="entry name" value="ABC2TRNSPORT"/>
</dbReference>
<dbReference type="PANTHER" id="PTHR30413">
    <property type="entry name" value="INNER MEMBRANE TRANSPORT PERMEASE"/>
    <property type="match status" value="1"/>
</dbReference>
<comment type="subcellular location">
    <subcellularLocation>
        <location evidence="1">Cell inner membrane</location>
        <topology evidence="1">Multi-pass membrane protein</topology>
    </subcellularLocation>
    <subcellularLocation>
        <location evidence="9">Cell membrane</location>
        <topology evidence="9">Multi-pass membrane protein</topology>
    </subcellularLocation>
</comment>
<feature type="transmembrane region" description="Helical" evidence="9">
    <location>
        <begin position="222"/>
        <end position="243"/>
    </location>
</feature>
<evidence type="ECO:0000313" key="12">
    <source>
        <dbReference type="Proteomes" id="UP000199337"/>
    </source>
</evidence>
<dbReference type="GO" id="GO:0015920">
    <property type="term" value="P:lipopolysaccharide transport"/>
    <property type="evidence" value="ECO:0007669"/>
    <property type="project" value="TreeGrafter"/>
</dbReference>
<proteinExistence type="inferred from homology"/>
<dbReference type="GO" id="GO:0140359">
    <property type="term" value="F:ABC-type transporter activity"/>
    <property type="evidence" value="ECO:0007669"/>
    <property type="project" value="InterPro"/>
</dbReference>
<keyword evidence="6 9" id="KW-0812">Transmembrane</keyword>
<dbReference type="PANTHER" id="PTHR30413:SF8">
    <property type="entry name" value="TRANSPORT PERMEASE PROTEIN"/>
    <property type="match status" value="1"/>
</dbReference>
<dbReference type="AlphaFoldDB" id="A0A1I2X0G5"/>
<gene>
    <name evidence="11" type="ORF">SAMN05660649_03732</name>
</gene>
<keyword evidence="7 9" id="KW-1133">Transmembrane helix</keyword>
<evidence type="ECO:0000256" key="3">
    <source>
        <dbReference type="ARBA" id="ARBA00022448"/>
    </source>
</evidence>
<feature type="transmembrane region" description="Helical" evidence="9">
    <location>
        <begin position="168"/>
        <end position="187"/>
    </location>
</feature>
<accession>A0A1I2X0G5</accession>
<dbReference type="InterPro" id="IPR047817">
    <property type="entry name" value="ABC2_TM_bact-type"/>
</dbReference>
<dbReference type="OrthoDB" id="9786910at2"/>
<dbReference type="EMBL" id="FOOX01000015">
    <property type="protein sequence ID" value="SFH06942.1"/>
    <property type="molecule type" value="Genomic_DNA"/>
</dbReference>
<evidence type="ECO:0000256" key="8">
    <source>
        <dbReference type="ARBA" id="ARBA00023136"/>
    </source>
</evidence>
<organism evidence="11 12">
    <name type="scientific">Desulfotruncus arcticus DSM 17038</name>
    <dbReference type="NCBI Taxonomy" id="1121424"/>
    <lineage>
        <taxon>Bacteria</taxon>
        <taxon>Bacillati</taxon>
        <taxon>Bacillota</taxon>
        <taxon>Clostridia</taxon>
        <taxon>Eubacteriales</taxon>
        <taxon>Desulfallaceae</taxon>
        <taxon>Desulfotruncus</taxon>
    </lineage>
</organism>
<protein>
    <recommendedName>
        <fullName evidence="9">Transport permease protein</fullName>
    </recommendedName>
</protein>
<evidence type="ECO:0000256" key="6">
    <source>
        <dbReference type="ARBA" id="ARBA00022692"/>
    </source>
</evidence>
<feature type="transmembrane region" description="Helical" evidence="9">
    <location>
        <begin position="138"/>
        <end position="161"/>
    </location>
</feature>
<keyword evidence="12" id="KW-1185">Reference proteome</keyword>
<evidence type="ECO:0000256" key="5">
    <source>
        <dbReference type="ARBA" id="ARBA00022519"/>
    </source>
</evidence>
<name>A0A1I2X0G5_9FIRM</name>
<dbReference type="PROSITE" id="PS51012">
    <property type="entry name" value="ABC_TM2"/>
    <property type="match status" value="1"/>
</dbReference>
<dbReference type="Pfam" id="PF01061">
    <property type="entry name" value="ABC2_membrane"/>
    <property type="match status" value="1"/>
</dbReference>
<evidence type="ECO:0000313" key="11">
    <source>
        <dbReference type="EMBL" id="SFH06942.1"/>
    </source>
</evidence>
<sequence>MEKLKRHGFLFEELVKRDFKKKYKRTVLGILWSMLAPLLTLLVMAIVFTEFFGRTTPHYIIYMFAGNLIFFYYRDATSGGMTALVTNSSIFTKVNVPKYLFVFSKNVSSLINFALTLVIFFFFVAIDGIPFSWKFFMLIYPIVCLLIFNIGVGLILSALFVIFKDIQYLYDVFSTMLMYLSAIFYTIDSYSLTMQYLFYLNPIFVYITYFRTIVIDNTVPSLSYHLLCAFYALAVMVIGGVIYKKYNYKFLYYV</sequence>
<keyword evidence="3 9" id="KW-0813">Transport</keyword>
<dbReference type="InterPro" id="IPR013525">
    <property type="entry name" value="ABC2_TM"/>
</dbReference>
<feature type="transmembrane region" description="Helical" evidence="9">
    <location>
        <begin position="55"/>
        <end position="73"/>
    </location>
</feature>
<dbReference type="InterPro" id="IPR000412">
    <property type="entry name" value="ABC_2_transport"/>
</dbReference>
<keyword evidence="5" id="KW-0997">Cell inner membrane</keyword>